<gene>
    <name evidence="1" type="ORF">SSBP1_gp06</name>
</gene>
<evidence type="ECO:0000313" key="2">
    <source>
        <dbReference type="Proteomes" id="UP000502509"/>
    </source>
</evidence>
<dbReference type="Proteomes" id="UP000502509">
    <property type="component" value="Segment"/>
</dbReference>
<organism evidence="1 2">
    <name type="scientific">Synechococcus phage S-SBP1</name>
    <dbReference type="NCBI Taxonomy" id="2735125"/>
    <lineage>
        <taxon>Viruses</taxon>
        <taxon>Duplodnaviria</taxon>
        <taxon>Heunggongvirae</taxon>
        <taxon>Uroviricota</taxon>
        <taxon>Caudoviricetes</taxon>
        <taxon>Autographivirales</taxon>
        <taxon>Sechaudvirinae</taxon>
        <taxon>Spiovirus</taxon>
        <taxon>Spiovirus sbp1</taxon>
    </lineage>
</organism>
<sequence>MRITFVTIIILLGLHIGLTAMDHLKDMQDKRMDQLCQIDSSYCK</sequence>
<evidence type="ECO:0000313" key="1">
    <source>
        <dbReference type="EMBL" id="QJQ82572.1"/>
    </source>
</evidence>
<reference evidence="1 2" key="1">
    <citation type="submission" date="2020-05" db="EMBL/GenBank/DDBJ databases">
        <title>Programmed transcriptomes of a marine cyanopodovirus and its Synechococcus host during infection.</title>
        <authorList>
            <person name="Huang S."/>
        </authorList>
    </citation>
    <scope>NUCLEOTIDE SEQUENCE [LARGE SCALE GENOMIC DNA]</scope>
</reference>
<accession>A0A6M4EMD1</accession>
<dbReference type="EMBL" id="MT424636">
    <property type="protein sequence ID" value="QJQ82572.1"/>
    <property type="molecule type" value="Genomic_DNA"/>
</dbReference>
<proteinExistence type="predicted"/>
<name>A0A6M4EMD1_9CAUD</name>
<protein>
    <submittedName>
        <fullName evidence="1">Uncharacterized protein</fullName>
    </submittedName>
</protein>
<keyword evidence="2" id="KW-1185">Reference proteome</keyword>